<organism evidence="4 5">
    <name type="scientific">Kineothrix sedimenti</name>
    <dbReference type="NCBI Taxonomy" id="3123317"/>
    <lineage>
        <taxon>Bacteria</taxon>
        <taxon>Bacillati</taxon>
        <taxon>Bacillota</taxon>
        <taxon>Clostridia</taxon>
        <taxon>Lachnospirales</taxon>
        <taxon>Lachnospiraceae</taxon>
        <taxon>Kineothrix</taxon>
    </lineage>
</organism>
<dbReference type="InterPro" id="IPR011109">
    <property type="entry name" value="DNA_bind_recombinase_dom"/>
</dbReference>
<dbReference type="PROSITE" id="PS51736">
    <property type="entry name" value="RECOMBINASES_3"/>
    <property type="match status" value="1"/>
</dbReference>
<evidence type="ECO:0000313" key="4">
    <source>
        <dbReference type="EMBL" id="XAH72278.1"/>
    </source>
</evidence>
<feature type="domain" description="Recombinase" evidence="3">
    <location>
        <begin position="154"/>
        <end position="308"/>
    </location>
</feature>
<dbReference type="EMBL" id="CP146256">
    <property type="protein sequence ID" value="XAH72278.1"/>
    <property type="molecule type" value="Genomic_DNA"/>
</dbReference>
<gene>
    <name evidence="4" type="ORF">V6984_12125</name>
</gene>
<sequence length="501" mass="58354">MYPIDALYARQSLDKKDSISIESQLDFCRYETHGNEYETFVDKGFSGKNTNRPDFERLIKAIKEGKIKRVIVYKLDRISRSILDFSNMMELFQKYNVEFVSSTEKFDTSTPMGRAMLNICIVFAQLERETIQKRVTDAYYSKSHRGYYMGGRIPYGFRLEETSIDGVLTSRFIPDPEEANRVKMIFDMYANQDATLGDIFRRLISDGSGDDKKWCTARISDIIRNPIYVRADIDIYNFFLSQGTNIISEAACFIGSNGAFLYKGKDKDRRKQSDLTDRDLVLAPHEGIIDSETWLKCRWKLLNNNQCARTKKGKRSWLTGKVKCKKCGYAYIVTKSNTTGLRYLQCSGMRYNIRCKGSEQTIYAHIFENHIYNEMKEELKKFQYLSNEIEKSGNVSYSKYKMEMLEMDKEIEALLNKVSEASTTLMQYINMRIDQLDAEKKKLQEKIISLSANKPINNLEKINNHIEIWDELSIEDKQKIADILIKVIYIDNDTISIEWNI</sequence>
<dbReference type="InterPro" id="IPR036162">
    <property type="entry name" value="Resolvase-like_N_sf"/>
</dbReference>
<dbReference type="Gene3D" id="3.90.1750.20">
    <property type="entry name" value="Putative Large Serine Recombinase, Chain B, Domain 2"/>
    <property type="match status" value="1"/>
</dbReference>
<evidence type="ECO:0000256" key="1">
    <source>
        <dbReference type="SAM" id="Coils"/>
    </source>
</evidence>
<name>A0ABZ3EQ17_9FIRM</name>
<dbReference type="SUPFAM" id="SSF53041">
    <property type="entry name" value="Resolvase-like"/>
    <property type="match status" value="1"/>
</dbReference>
<dbReference type="Pfam" id="PF07508">
    <property type="entry name" value="Recombinase"/>
    <property type="match status" value="1"/>
</dbReference>
<dbReference type="PROSITE" id="PS51737">
    <property type="entry name" value="RECOMBINASE_DNA_BIND"/>
    <property type="match status" value="1"/>
</dbReference>
<dbReference type="InterPro" id="IPR025827">
    <property type="entry name" value="Zn_ribbon_recom_dom"/>
</dbReference>
<keyword evidence="1" id="KW-0175">Coiled coil</keyword>
<dbReference type="Pfam" id="PF13408">
    <property type="entry name" value="Zn_ribbon_recom"/>
    <property type="match status" value="1"/>
</dbReference>
<dbReference type="SMART" id="SM00857">
    <property type="entry name" value="Resolvase"/>
    <property type="match status" value="1"/>
</dbReference>
<keyword evidence="5" id="KW-1185">Reference proteome</keyword>
<dbReference type="InterPro" id="IPR050639">
    <property type="entry name" value="SSR_resolvase"/>
</dbReference>
<dbReference type="PANTHER" id="PTHR30461:SF23">
    <property type="entry name" value="DNA RECOMBINASE-RELATED"/>
    <property type="match status" value="1"/>
</dbReference>
<feature type="coiled-coil region" evidence="1">
    <location>
        <begin position="397"/>
        <end position="453"/>
    </location>
</feature>
<evidence type="ECO:0000313" key="5">
    <source>
        <dbReference type="Proteomes" id="UP001451571"/>
    </source>
</evidence>
<protein>
    <submittedName>
        <fullName evidence="4">Recombinase family protein</fullName>
    </submittedName>
</protein>
<dbReference type="RefSeq" id="WP_342755896.1">
    <property type="nucleotide sequence ID" value="NZ_CP146256.1"/>
</dbReference>
<evidence type="ECO:0000259" key="2">
    <source>
        <dbReference type="PROSITE" id="PS51736"/>
    </source>
</evidence>
<accession>A0ABZ3EQ17</accession>
<feature type="domain" description="Resolvase/invertase-type recombinase catalytic" evidence="2">
    <location>
        <begin position="4"/>
        <end position="146"/>
    </location>
</feature>
<dbReference type="Gene3D" id="3.40.50.1390">
    <property type="entry name" value="Resolvase, N-terminal catalytic domain"/>
    <property type="match status" value="1"/>
</dbReference>
<dbReference type="Pfam" id="PF00239">
    <property type="entry name" value="Resolvase"/>
    <property type="match status" value="1"/>
</dbReference>
<dbReference type="CDD" id="cd03768">
    <property type="entry name" value="SR_ResInv"/>
    <property type="match status" value="1"/>
</dbReference>
<dbReference type="PANTHER" id="PTHR30461">
    <property type="entry name" value="DNA-INVERTASE FROM LAMBDOID PROPHAGE"/>
    <property type="match status" value="1"/>
</dbReference>
<evidence type="ECO:0000259" key="3">
    <source>
        <dbReference type="PROSITE" id="PS51737"/>
    </source>
</evidence>
<dbReference type="Proteomes" id="UP001451571">
    <property type="component" value="Chromosome"/>
</dbReference>
<proteinExistence type="predicted"/>
<dbReference type="InterPro" id="IPR006119">
    <property type="entry name" value="Resolv_N"/>
</dbReference>
<reference evidence="4 5" key="1">
    <citation type="submission" date="2024-02" db="EMBL/GenBank/DDBJ databases">
        <title>Bacterial strain from lacustrine sediment.</title>
        <authorList>
            <person name="Petit C."/>
            <person name="Fadhlaoui K."/>
        </authorList>
    </citation>
    <scope>NUCLEOTIDE SEQUENCE [LARGE SCALE GENOMIC DNA]</scope>
    <source>
        <strain evidence="4 5">IPX-CK</strain>
    </source>
</reference>
<dbReference type="InterPro" id="IPR038109">
    <property type="entry name" value="DNA_bind_recomb_sf"/>
</dbReference>